<proteinExistence type="predicted"/>
<dbReference type="InterPro" id="IPR011335">
    <property type="entry name" value="Restrct_endonuc-II-like"/>
</dbReference>
<dbReference type="EMBL" id="AQFT01000124">
    <property type="protein sequence ID" value="EMZ22009.1"/>
    <property type="molecule type" value="Genomic_DNA"/>
</dbReference>
<dbReference type="HOGENOM" id="CLU_2787653_0_0_9"/>
<dbReference type="Proteomes" id="UP000012589">
    <property type="component" value="Unassembled WGS sequence"/>
</dbReference>
<dbReference type="SUPFAM" id="SSF52980">
    <property type="entry name" value="Restriction endonuclease-like"/>
    <property type="match status" value="1"/>
</dbReference>
<dbReference type="PATRIC" id="fig|1235802.3.peg.4346"/>
<name>N2AC71_9FIRM</name>
<evidence type="ECO:0000313" key="3">
    <source>
        <dbReference type="Proteomes" id="UP000012589"/>
    </source>
</evidence>
<evidence type="ECO:0000313" key="2">
    <source>
        <dbReference type="EMBL" id="EMZ22009.1"/>
    </source>
</evidence>
<protein>
    <recommendedName>
        <fullName evidence="1">Type II restriction endonuclease EcoO109IR domain-containing protein</fullName>
    </recommendedName>
</protein>
<organism evidence="2 3">
    <name type="scientific">Eubacterium plexicaudatum ASF492</name>
    <dbReference type="NCBI Taxonomy" id="1235802"/>
    <lineage>
        <taxon>Bacteria</taxon>
        <taxon>Bacillati</taxon>
        <taxon>Bacillota</taxon>
        <taxon>Clostridia</taxon>
        <taxon>Eubacteriales</taxon>
        <taxon>Eubacteriaceae</taxon>
        <taxon>Eubacterium</taxon>
    </lineage>
</organism>
<gene>
    <name evidence="2" type="ORF">C823_04096</name>
</gene>
<feature type="domain" description="Type II restriction endonuclease EcoO109IR" evidence="1">
    <location>
        <begin position="10"/>
        <end position="67"/>
    </location>
</feature>
<dbReference type="OrthoDB" id="449755at2"/>
<reference evidence="2 3" key="1">
    <citation type="journal article" date="2014" name="Genome Announc.">
        <title>Draft genome sequences of the altered schaedler flora, a defined bacterial community from gnotobiotic mice.</title>
        <authorList>
            <person name="Wannemuehler M.J."/>
            <person name="Overstreet A.M."/>
            <person name="Ward D.V."/>
            <person name="Phillips G.J."/>
        </authorList>
    </citation>
    <scope>NUCLEOTIDE SEQUENCE [LARGE SCALE GENOMIC DNA]</scope>
    <source>
        <strain evidence="2 3">ASF492</strain>
    </source>
</reference>
<sequence>MDNKTYNEQAVVQAIAQALNSFYESLIRKIDTLNINKVMKRKNPYLYRAKAMQSASDIVDSVLTAFLY</sequence>
<comment type="caution">
    <text evidence="2">The sequence shown here is derived from an EMBL/GenBank/DDBJ whole genome shotgun (WGS) entry which is preliminary data.</text>
</comment>
<keyword evidence="3" id="KW-1185">Reference proteome</keyword>
<dbReference type="Pfam" id="PF14511">
    <property type="entry name" value="RE_EcoO109I"/>
    <property type="match status" value="1"/>
</dbReference>
<dbReference type="AlphaFoldDB" id="N2AC71"/>
<dbReference type="STRING" id="1235802.C823_04096"/>
<dbReference type="InterPro" id="IPR032793">
    <property type="entry name" value="RE_EcoO109IR"/>
</dbReference>
<accession>N2AC71</accession>
<evidence type="ECO:0000259" key="1">
    <source>
        <dbReference type="Pfam" id="PF14511"/>
    </source>
</evidence>